<dbReference type="EMBL" id="JBHSFK010000015">
    <property type="protein sequence ID" value="MFC4502588.1"/>
    <property type="molecule type" value="Genomic_DNA"/>
</dbReference>
<dbReference type="InterPro" id="IPR042099">
    <property type="entry name" value="ANL_N_sf"/>
</dbReference>
<evidence type="ECO:0000313" key="7">
    <source>
        <dbReference type="Proteomes" id="UP001595839"/>
    </source>
</evidence>
<dbReference type="PANTHER" id="PTHR43201">
    <property type="entry name" value="ACYL-COA SYNTHETASE"/>
    <property type="match status" value="1"/>
</dbReference>
<comment type="caution">
    <text evidence="6">The sequence shown here is derived from an EMBL/GenBank/DDBJ whole genome shotgun (WGS) entry which is preliminary data.</text>
</comment>
<name>A0ABV9AVL2_9ACTN</name>
<feature type="domain" description="AMP-binding enzyme C-terminal" evidence="5">
    <location>
        <begin position="399"/>
        <end position="474"/>
    </location>
</feature>
<comment type="similarity">
    <text evidence="1">Belongs to the ATP-dependent AMP-binding enzyme family.</text>
</comment>
<dbReference type="PANTHER" id="PTHR43201:SF5">
    <property type="entry name" value="MEDIUM-CHAIN ACYL-COA LIGASE ACSF2, MITOCHONDRIAL"/>
    <property type="match status" value="1"/>
</dbReference>
<dbReference type="Gene3D" id="3.30.300.30">
    <property type="match status" value="1"/>
</dbReference>
<keyword evidence="7" id="KW-1185">Reference proteome</keyword>
<keyword evidence="3" id="KW-1133">Transmembrane helix</keyword>
<dbReference type="PROSITE" id="PS00455">
    <property type="entry name" value="AMP_BINDING"/>
    <property type="match status" value="1"/>
</dbReference>
<feature type="transmembrane region" description="Helical" evidence="3">
    <location>
        <begin position="189"/>
        <end position="212"/>
    </location>
</feature>
<dbReference type="InterPro" id="IPR020845">
    <property type="entry name" value="AMP-binding_CS"/>
</dbReference>
<evidence type="ECO:0000256" key="1">
    <source>
        <dbReference type="ARBA" id="ARBA00006432"/>
    </source>
</evidence>
<reference evidence="7" key="1">
    <citation type="journal article" date="2019" name="Int. J. Syst. Evol. Microbiol.">
        <title>The Global Catalogue of Microorganisms (GCM) 10K type strain sequencing project: providing services to taxonomists for standard genome sequencing and annotation.</title>
        <authorList>
            <consortium name="The Broad Institute Genomics Platform"/>
            <consortium name="The Broad Institute Genome Sequencing Center for Infectious Disease"/>
            <person name="Wu L."/>
            <person name="Ma J."/>
        </authorList>
    </citation>
    <scope>NUCLEOTIDE SEQUENCE [LARGE SCALE GENOMIC DNA]</scope>
    <source>
        <strain evidence="7">CGMCC 4.7177</strain>
    </source>
</reference>
<organism evidence="6 7">
    <name type="scientific">Streptomyces vulcanius</name>
    <dbReference type="NCBI Taxonomy" id="1441876"/>
    <lineage>
        <taxon>Bacteria</taxon>
        <taxon>Bacillati</taxon>
        <taxon>Actinomycetota</taxon>
        <taxon>Actinomycetes</taxon>
        <taxon>Kitasatosporales</taxon>
        <taxon>Streptomycetaceae</taxon>
        <taxon>Streptomyces</taxon>
    </lineage>
</organism>
<evidence type="ECO:0000256" key="3">
    <source>
        <dbReference type="SAM" id="Phobius"/>
    </source>
</evidence>
<sequence>MNFASLPDRRAELDPHGAAVFDGHQSLTNVQLLSRVRMAARQLHDLGIGTGDVVALKLTNRVEFVLLLFAAWRLGATITPVNPSMTDVEVVRQLQDSGARLLVVEDGAAVVAHGVAVLGVGELYEGDVEPDQAPLLDPSALALLIYTSGTTGVPKGVMLDHANIDAMVEMGRQALEVGPADRCLLILPLFHVNGIVVSVLMPLLVGASVVIAGRFDPRTFFDLVEQERPTFFSAVPTIYSMLAALPDHVRPDTSSLRFGVCGAAPASAELLTRFEARYGFPLIEGYGLSEGTCGSTINPVAGPRRAGTVGLPFPGQEIRIVDADGGEVALGSDGEVVVRGANVMRGYLGRPDETAKVIVNGGWLRTGDVGHLDADGYLTLVGRSKDMIIRGGENIYPKEIEDVLAGDPSVLEAAVIGVADEKWGEVVVAYVQPRPGSTVDSEALKALCARSLTGYKRPTAFFVVEAIPKNAVGKIDKTSLRAGYAAHSARS</sequence>
<evidence type="ECO:0000313" key="6">
    <source>
        <dbReference type="EMBL" id="MFC4502588.1"/>
    </source>
</evidence>
<dbReference type="InterPro" id="IPR045851">
    <property type="entry name" value="AMP-bd_C_sf"/>
</dbReference>
<dbReference type="InterPro" id="IPR000873">
    <property type="entry name" value="AMP-dep_synth/lig_dom"/>
</dbReference>
<keyword evidence="3" id="KW-0472">Membrane</keyword>
<dbReference type="Pfam" id="PF13193">
    <property type="entry name" value="AMP-binding_C"/>
    <property type="match status" value="1"/>
</dbReference>
<evidence type="ECO:0000256" key="2">
    <source>
        <dbReference type="ARBA" id="ARBA00022598"/>
    </source>
</evidence>
<proteinExistence type="inferred from homology"/>
<feature type="domain" description="AMP-dependent synthetase/ligase" evidence="4">
    <location>
        <begin position="9"/>
        <end position="348"/>
    </location>
</feature>
<dbReference type="Pfam" id="PF00501">
    <property type="entry name" value="AMP-binding"/>
    <property type="match status" value="1"/>
</dbReference>
<dbReference type="RefSeq" id="WP_381174735.1">
    <property type="nucleotide sequence ID" value="NZ_JBHSFK010000015.1"/>
</dbReference>
<dbReference type="Gene3D" id="3.40.50.12780">
    <property type="entry name" value="N-terminal domain of ligase-like"/>
    <property type="match status" value="1"/>
</dbReference>
<keyword evidence="3" id="KW-0812">Transmembrane</keyword>
<dbReference type="Proteomes" id="UP001595839">
    <property type="component" value="Unassembled WGS sequence"/>
</dbReference>
<keyword evidence="2" id="KW-0436">Ligase</keyword>
<evidence type="ECO:0000259" key="4">
    <source>
        <dbReference type="Pfam" id="PF00501"/>
    </source>
</evidence>
<accession>A0ABV9AVL2</accession>
<dbReference type="SUPFAM" id="SSF56801">
    <property type="entry name" value="Acetyl-CoA synthetase-like"/>
    <property type="match status" value="1"/>
</dbReference>
<protein>
    <submittedName>
        <fullName evidence="6">Class I adenylate-forming enzyme family protein</fullName>
    </submittedName>
</protein>
<evidence type="ECO:0000259" key="5">
    <source>
        <dbReference type="Pfam" id="PF13193"/>
    </source>
</evidence>
<gene>
    <name evidence="6" type="ORF">ACFPIH_24255</name>
</gene>
<dbReference type="InterPro" id="IPR025110">
    <property type="entry name" value="AMP-bd_C"/>
</dbReference>